<dbReference type="Proteomes" id="UP000518266">
    <property type="component" value="Unassembled WGS sequence"/>
</dbReference>
<keyword evidence="5" id="KW-1185">Reference proteome</keyword>
<protein>
    <recommendedName>
        <fullName evidence="3">HECT domain-containing protein</fullName>
    </recommendedName>
</protein>
<dbReference type="Pfam" id="PF00632">
    <property type="entry name" value="HECT"/>
    <property type="match status" value="1"/>
</dbReference>
<feature type="domain" description="HECT" evidence="3">
    <location>
        <begin position="168"/>
        <end position="256"/>
    </location>
</feature>
<reference evidence="4 5" key="1">
    <citation type="submission" date="2020-03" db="EMBL/GenBank/DDBJ databases">
        <title>Dissostichus mawsoni Genome sequencing and assembly.</title>
        <authorList>
            <person name="Park H."/>
        </authorList>
    </citation>
    <scope>NUCLEOTIDE SEQUENCE [LARGE SCALE GENOMIC DNA]</scope>
    <source>
        <strain evidence="4">DM0001</strain>
        <tissue evidence="4">Muscle</tissue>
    </source>
</reference>
<accession>A0A7J5YL03</accession>
<evidence type="ECO:0000313" key="5">
    <source>
        <dbReference type="Proteomes" id="UP000518266"/>
    </source>
</evidence>
<keyword evidence="2" id="KW-0833">Ubl conjugation pathway</keyword>
<dbReference type="EMBL" id="JAAKFY010000011">
    <property type="protein sequence ID" value="KAF3850166.1"/>
    <property type="molecule type" value="Genomic_DNA"/>
</dbReference>
<gene>
    <name evidence="4" type="ORF">F7725_019885</name>
</gene>
<name>A0A7J5YL03_DISMA</name>
<dbReference type="Gene3D" id="3.30.2410.10">
    <property type="entry name" value="Hect, E3 ligase catalytic domain"/>
    <property type="match status" value="1"/>
</dbReference>
<keyword evidence="1" id="KW-0808">Transferase</keyword>
<dbReference type="AlphaFoldDB" id="A0A7J5YL03"/>
<evidence type="ECO:0000256" key="1">
    <source>
        <dbReference type="ARBA" id="ARBA00022679"/>
    </source>
</evidence>
<dbReference type="InterPro" id="IPR035983">
    <property type="entry name" value="Hect_E3_ubiquitin_ligase"/>
</dbReference>
<evidence type="ECO:0000313" key="4">
    <source>
        <dbReference type="EMBL" id="KAF3850166.1"/>
    </source>
</evidence>
<dbReference type="SUPFAM" id="SSF56204">
    <property type="entry name" value="Hect, E3 ligase catalytic domain"/>
    <property type="match status" value="1"/>
</dbReference>
<proteinExistence type="predicted"/>
<comment type="caution">
    <text evidence="4">The sequence shown here is derived from an EMBL/GenBank/DDBJ whole genome shotgun (WGS) entry which is preliminary data.</text>
</comment>
<dbReference type="GO" id="GO:0004842">
    <property type="term" value="F:ubiquitin-protein transferase activity"/>
    <property type="evidence" value="ECO:0007669"/>
    <property type="project" value="InterPro"/>
</dbReference>
<evidence type="ECO:0000256" key="2">
    <source>
        <dbReference type="ARBA" id="ARBA00022786"/>
    </source>
</evidence>
<evidence type="ECO:0000259" key="3">
    <source>
        <dbReference type="Pfam" id="PF00632"/>
    </source>
</evidence>
<dbReference type="OrthoDB" id="8921497at2759"/>
<dbReference type="InterPro" id="IPR000569">
    <property type="entry name" value="HECT_dom"/>
</dbReference>
<organism evidence="4 5">
    <name type="scientific">Dissostichus mawsoni</name>
    <name type="common">Antarctic cod</name>
    <dbReference type="NCBI Taxonomy" id="36200"/>
    <lineage>
        <taxon>Eukaryota</taxon>
        <taxon>Metazoa</taxon>
        <taxon>Chordata</taxon>
        <taxon>Craniata</taxon>
        <taxon>Vertebrata</taxon>
        <taxon>Euteleostomi</taxon>
        <taxon>Actinopterygii</taxon>
        <taxon>Neopterygii</taxon>
        <taxon>Teleostei</taxon>
        <taxon>Neoteleostei</taxon>
        <taxon>Acanthomorphata</taxon>
        <taxon>Eupercaria</taxon>
        <taxon>Perciformes</taxon>
        <taxon>Notothenioidei</taxon>
        <taxon>Nototheniidae</taxon>
        <taxon>Dissostichus</taxon>
    </lineage>
</organism>
<sequence>MDSSVITLMTDDQLREYLPSYGDRLAVFGYCRRKEKEPTSRKSKLFERLRGKLSRNKASSFGFVESDLVDSFLKYVSESERVIFESCRSDFEGVDQDELLEIMDIHNCRRLPTADNFEQILKEIAHQKLIQEPAFVIEQWSNTLAPVRSELKGIAAVYEELQPTSRKIMRSITYPSTQNAQEKQMVKYVSAYLRESDTQHLSLFLRFCTGSDLFTGKSITVSFTQLQGFQRRPVAHTCGCYLELPVSYDHYPDFRHEMNKVLDSNVWVMDIV</sequence>